<organism evidence="1 2">
    <name type="scientific">[Clostridium] leptum DSM 753</name>
    <dbReference type="NCBI Taxonomy" id="428125"/>
    <lineage>
        <taxon>Bacteria</taxon>
        <taxon>Bacillati</taxon>
        <taxon>Bacillota</taxon>
        <taxon>Clostridia</taxon>
        <taxon>Eubacteriales</taxon>
        <taxon>Oscillospiraceae</taxon>
        <taxon>Oscillospiraceae incertae sedis</taxon>
    </lineage>
</organism>
<dbReference type="EMBL" id="ABCB02000004">
    <property type="protein sequence ID" value="EDO63176.1"/>
    <property type="molecule type" value="Genomic_DNA"/>
</dbReference>
<evidence type="ECO:0000313" key="1">
    <source>
        <dbReference type="EMBL" id="EDO63176.1"/>
    </source>
</evidence>
<gene>
    <name evidence="1" type="ORF">CLOLEP_00030</name>
</gene>
<sequence length="40" mass="4379">MKISKEQGSRSTRIKRKPAAPVYSVGFPPGSPFFLSSLIL</sequence>
<dbReference type="HOGENOM" id="CLU_3287448_0_0_9"/>
<evidence type="ECO:0000313" key="2">
    <source>
        <dbReference type="Proteomes" id="UP000003490"/>
    </source>
</evidence>
<protein>
    <submittedName>
        <fullName evidence="1">Uncharacterized protein</fullName>
    </submittedName>
</protein>
<reference evidence="1 2" key="1">
    <citation type="submission" date="2007-08" db="EMBL/GenBank/DDBJ databases">
        <title>Draft genome sequence of Clostridium leptum (DSM 753).</title>
        <authorList>
            <person name="Sudarsanam P."/>
            <person name="Ley R."/>
            <person name="Guruge J."/>
            <person name="Turnbaugh P.J."/>
            <person name="Mahowald M."/>
            <person name="Liep D."/>
            <person name="Gordon J."/>
        </authorList>
    </citation>
    <scope>NUCLEOTIDE SEQUENCE [LARGE SCALE GENOMIC DNA]</scope>
    <source>
        <strain evidence="1 2">DSM 753</strain>
    </source>
</reference>
<dbReference type="Proteomes" id="UP000003490">
    <property type="component" value="Unassembled WGS sequence"/>
</dbReference>
<proteinExistence type="predicted"/>
<reference evidence="1 2" key="2">
    <citation type="submission" date="2007-08" db="EMBL/GenBank/DDBJ databases">
        <authorList>
            <person name="Fulton L."/>
            <person name="Clifton S."/>
            <person name="Fulton B."/>
            <person name="Xu J."/>
            <person name="Minx P."/>
            <person name="Pepin K.H."/>
            <person name="Johnson M."/>
            <person name="Thiruvilangam P."/>
            <person name="Bhonagiri V."/>
            <person name="Nash W.E."/>
            <person name="Wang C."/>
            <person name="Mardis E.R."/>
            <person name="Wilson R.K."/>
        </authorList>
    </citation>
    <scope>NUCLEOTIDE SEQUENCE [LARGE SCALE GENOMIC DNA]</scope>
    <source>
        <strain evidence="1 2">DSM 753</strain>
    </source>
</reference>
<name>A7VNA6_9FIRM</name>
<comment type="caution">
    <text evidence="1">The sequence shown here is derived from an EMBL/GenBank/DDBJ whole genome shotgun (WGS) entry which is preliminary data.</text>
</comment>
<dbReference type="AlphaFoldDB" id="A7VNA6"/>
<accession>A7VNA6</accession>